<evidence type="ECO:0000256" key="1">
    <source>
        <dbReference type="ARBA" id="ARBA00000707"/>
    </source>
</evidence>
<dbReference type="InterPro" id="IPR001394">
    <property type="entry name" value="Peptidase_C19_UCH"/>
</dbReference>
<dbReference type="GO" id="GO:0004843">
    <property type="term" value="F:cysteine-type deubiquitinase activity"/>
    <property type="evidence" value="ECO:0007669"/>
    <property type="project" value="UniProtKB-EC"/>
</dbReference>
<dbReference type="PROSITE" id="PS50144">
    <property type="entry name" value="MATH"/>
    <property type="match status" value="1"/>
</dbReference>
<dbReference type="EMBL" id="HE978318">
    <property type="protein sequence ID" value="CCK70395.1"/>
    <property type="molecule type" value="Genomic_DNA"/>
</dbReference>
<evidence type="ECO:0000256" key="4">
    <source>
        <dbReference type="ARBA" id="ARBA00022670"/>
    </source>
</evidence>
<reference evidence="11 12" key="1">
    <citation type="journal article" date="2011" name="Proc. Natl. Acad. Sci. U.S.A.">
        <title>Evolutionary erosion of yeast sex chromosomes by mating-type switching accidents.</title>
        <authorList>
            <person name="Gordon J.L."/>
            <person name="Armisen D."/>
            <person name="Proux-Wera E."/>
            <person name="Oheigeartaigh S.S."/>
            <person name="Byrne K.P."/>
            <person name="Wolfe K.H."/>
        </authorList>
    </citation>
    <scope>NUCLEOTIDE SEQUENCE [LARGE SCALE GENOMIC DNA]</scope>
    <source>
        <strain evidence="12">ATCC MYA-139 / BCRC 22969 / CBS 8797 / CCRC 22969 / KCTC 17520 / NBRC 10181 / NCYC 3082</strain>
    </source>
</reference>
<comment type="similarity">
    <text evidence="2">Belongs to the peptidase C19 family.</text>
</comment>
<dbReference type="Pfam" id="PF22486">
    <property type="entry name" value="MATH_2"/>
    <property type="match status" value="1"/>
</dbReference>
<dbReference type="GO" id="GO:0005777">
    <property type="term" value="C:peroxisome"/>
    <property type="evidence" value="ECO:0007669"/>
    <property type="project" value="EnsemblFungi"/>
</dbReference>
<dbReference type="Gene3D" id="2.60.210.10">
    <property type="entry name" value="Apoptosis, Tumor Necrosis Factor Receptor Associated Protein 2, Chain A"/>
    <property type="match status" value="1"/>
</dbReference>
<dbReference type="InterPro" id="IPR018200">
    <property type="entry name" value="USP_CS"/>
</dbReference>
<feature type="region of interest" description="Disordered" evidence="8">
    <location>
        <begin position="1050"/>
        <end position="1075"/>
    </location>
</feature>
<dbReference type="OMA" id="HTAHHRF"/>
<organism evidence="11 12">
    <name type="scientific">Huiozyma naganishii (strain ATCC MYA-139 / BCRC 22969 / CBS 8797 / KCTC 17520 / NBRC 10181 / NCYC 3082 / Yp74L-3)</name>
    <name type="common">Yeast</name>
    <name type="synonym">Kazachstania naganishii</name>
    <dbReference type="NCBI Taxonomy" id="1071383"/>
    <lineage>
        <taxon>Eukaryota</taxon>
        <taxon>Fungi</taxon>
        <taxon>Dikarya</taxon>
        <taxon>Ascomycota</taxon>
        <taxon>Saccharomycotina</taxon>
        <taxon>Saccharomycetes</taxon>
        <taxon>Saccharomycetales</taxon>
        <taxon>Saccharomycetaceae</taxon>
        <taxon>Huiozyma</taxon>
    </lineage>
</organism>
<dbReference type="RefSeq" id="XP_022464641.1">
    <property type="nucleotide sequence ID" value="XM_022608112.1"/>
</dbReference>
<accession>J7R6B4</accession>
<keyword evidence="12" id="KW-1185">Reference proteome</keyword>
<dbReference type="SMART" id="SM00061">
    <property type="entry name" value="MATH"/>
    <property type="match status" value="1"/>
</dbReference>
<dbReference type="GO" id="GO:0010995">
    <property type="term" value="P:free ubiquitin chain depolymerization"/>
    <property type="evidence" value="ECO:0007669"/>
    <property type="project" value="EnsemblFungi"/>
</dbReference>
<dbReference type="Proteomes" id="UP000006310">
    <property type="component" value="Chromosome 5"/>
</dbReference>
<evidence type="ECO:0000256" key="2">
    <source>
        <dbReference type="ARBA" id="ARBA00009085"/>
    </source>
</evidence>
<protein>
    <recommendedName>
        <fullName evidence="3">ubiquitinyl hydrolase 1</fullName>
        <ecNumber evidence="3">3.4.19.12</ecNumber>
    </recommendedName>
</protein>
<name>J7R6B4_HUIN7</name>
<dbReference type="AlphaFoldDB" id="J7R6B4"/>
<feature type="domain" description="MATH" evidence="9">
    <location>
        <begin position="37"/>
        <end position="177"/>
    </location>
</feature>
<dbReference type="SUPFAM" id="SSF49599">
    <property type="entry name" value="TRAF domain-like"/>
    <property type="match status" value="1"/>
</dbReference>
<evidence type="ECO:0000313" key="12">
    <source>
        <dbReference type="Proteomes" id="UP000006310"/>
    </source>
</evidence>
<feature type="domain" description="USP" evidence="10">
    <location>
        <begin position="203"/>
        <end position="528"/>
    </location>
</feature>
<keyword evidence="6" id="KW-0378">Hydrolase</keyword>
<dbReference type="GO" id="GO:0016579">
    <property type="term" value="P:protein deubiquitination"/>
    <property type="evidence" value="ECO:0007669"/>
    <property type="project" value="EnsemblFungi"/>
</dbReference>
<evidence type="ECO:0000259" key="10">
    <source>
        <dbReference type="PROSITE" id="PS50235"/>
    </source>
</evidence>
<dbReference type="Pfam" id="PF14533">
    <property type="entry name" value="USP7_C2"/>
    <property type="match status" value="1"/>
</dbReference>
<dbReference type="OrthoDB" id="289038at2759"/>
<dbReference type="InterPro" id="IPR028889">
    <property type="entry name" value="USP"/>
</dbReference>
<proteinExistence type="inferred from homology"/>
<dbReference type="InterPro" id="IPR024729">
    <property type="entry name" value="USP7_ICP0-binding_dom"/>
</dbReference>
<dbReference type="GO" id="GO:0005634">
    <property type="term" value="C:nucleus"/>
    <property type="evidence" value="ECO:0007669"/>
    <property type="project" value="TreeGrafter"/>
</dbReference>
<dbReference type="CDD" id="cd02659">
    <property type="entry name" value="peptidase_C19C"/>
    <property type="match status" value="1"/>
</dbReference>
<sequence>MEAERNIIGTILEEPVEIGEAFEVVLPEFEDQETLLEGKFTWALTDWYALTEPKYYSPRVQIGDFQWDVLLFPFGNHNKGIAFYLAPHPSDVTDGEGDQSRPPNPDWHCCAQFAIAISRPKDDAHTFYSNKSHHRFNSGDTDWGFANYIDLNALKYPSKVAPKSYLNEGCLNVTVYVRILKDPTGVLWHNFMNYDSKKVTGYVGFKNQGATCYLNSLLQSYFFTKYFRRLVYEIPTDMDSPNNSVPLALQRAFYQLQVSNEPLDTLELTRSFGWDNGDAFTQHDVQELNRILMDRLENRMKETPVEGKLNELFVGKMKSYIKCINVDYESSRVEDFWDLQLNVKNLKGLEESFSNYIEIELMNGENQYAAQDYGLQDAEKGVIFESFPPVLHLQLKRFEYDFNYDQLIKINDRYEFPETIDVSPYIEKGSEQLSNKEACIYNLHGVLVHAGDISTGHYYTMIRPGVSDEWYRFDDDKVWRVTKKQAFDENFGLDRLIDDQIRNMTREQYQDYILARHTSAYMLVYLRKDKEQELLQPVSDADVPAHILERVGKEIEEKQQHEKEGREAHLYCTIRVHTIKNFIHYEGLDTFPNENFKFSYEDRNDGREQPLTIKVEKSINVNDLCDDIKNELGIPVDRDVRFWKMASRQNNTIRVAEPLASPDKNIRLEETLEQNVEESFSYFDLFVEEPYLELEFLNQLKKTTKSLKFDDKLDDELIDELRRNLLEYVGIDDIPKIQEPSTHNLIFIKGFDVDKQKLLGLGHKIITPLQTIDELKVILSELLGLSDTIQFREEINMGNSLDIPDGCQFCTAEISTGDIVSFEIPGSSNVPDDVFPFHPTIGEFYTYLEHRIKLRFSKAAYSGEEYVAKDSPSKTFEIWVCAYIAYADLARIVGQFIEVDAAYLKLFALYSNGRYALKSNSILNEFLIKDFNCYMIPPFEYEVLSIPLVEFEHLRPIKFYWLSNSYIHFQCFEFEIPVMCSVDQFLKKLQAKLSLSNEDKDNVLLWTNNNFKFQSVLEPDTAFKQIPKSSLIFGRILPAELAIHQQITGANRTDSDNDRDGLASPDQDASLSSGSLQSNQVGKLVVVTQFFKDLENRHGISFLFNLVPGEHFPETKERLHNKFGLGQKEFAKIKLSVILVSGHRTSVKPLTGAYTPEELKRIVLYDKMNNWDGILMDHPDRLRSHAGGDRPMFIKN</sequence>
<dbReference type="PANTHER" id="PTHR24006">
    <property type="entry name" value="UBIQUITIN CARBOXYL-TERMINAL HYDROLASE"/>
    <property type="match status" value="1"/>
</dbReference>
<dbReference type="GeneID" id="34526095"/>
<comment type="catalytic activity">
    <reaction evidence="1">
        <text>Thiol-dependent hydrolysis of ester, thioester, amide, peptide and isopeptide bonds formed by the C-terminal Gly of ubiquitin (a 76-residue protein attached to proteins as an intracellular targeting signal).</text>
        <dbReference type="EC" id="3.4.19.12"/>
    </reaction>
</comment>
<evidence type="ECO:0000256" key="7">
    <source>
        <dbReference type="ARBA" id="ARBA00022807"/>
    </source>
</evidence>
<evidence type="ECO:0000256" key="6">
    <source>
        <dbReference type="ARBA" id="ARBA00022801"/>
    </source>
</evidence>
<dbReference type="GO" id="GO:0006508">
    <property type="term" value="P:proteolysis"/>
    <property type="evidence" value="ECO:0007669"/>
    <property type="project" value="UniProtKB-KW"/>
</dbReference>
<dbReference type="InterPro" id="IPR050164">
    <property type="entry name" value="Peptidase_C19"/>
</dbReference>
<dbReference type="Gene3D" id="3.10.20.90">
    <property type="entry name" value="Phosphatidylinositol 3-kinase Catalytic Subunit, Chain A, domain 1"/>
    <property type="match status" value="1"/>
</dbReference>
<dbReference type="Gene3D" id="3.90.70.10">
    <property type="entry name" value="Cysteine proteinases"/>
    <property type="match status" value="1"/>
</dbReference>
<evidence type="ECO:0000256" key="8">
    <source>
        <dbReference type="SAM" id="MobiDB-lite"/>
    </source>
</evidence>
<evidence type="ECO:0000313" key="11">
    <source>
        <dbReference type="EMBL" id="CCK70395.1"/>
    </source>
</evidence>
<dbReference type="GO" id="GO:0005829">
    <property type="term" value="C:cytosol"/>
    <property type="evidence" value="ECO:0007669"/>
    <property type="project" value="EnsemblFungi"/>
</dbReference>
<reference evidence="12" key="2">
    <citation type="submission" date="2012-08" db="EMBL/GenBank/DDBJ databases">
        <title>Genome sequence of Kazachstania naganishii.</title>
        <authorList>
            <person name="Gordon J.L."/>
            <person name="Armisen D."/>
            <person name="Proux-Wera E."/>
            <person name="OhEigeartaigh S.S."/>
            <person name="Byrne K.P."/>
            <person name="Wolfe K.H."/>
        </authorList>
    </citation>
    <scope>NUCLEOTIDE SEQUENCE [LARGE SCALE GENOMIC DNA]</scope>
    <source>
        <strain evidence="12">ATCC MYA-139 / BCRC 22969 / CBS 8797 / CCRC 22969 / KCTC 17520 / NBRC 10181 / NCYC 3082</strain>
    </source>
</reference>
<dbReference type="EC" id="3.4.19.12" evidence="3"/>
<dbReference type="PROSITE" id="PS00973">
    <property type="entry name" value="USP_2"/>
    <property type="match status" value="1"/>
</dbReference>
<dbReference type="SUPFAM" id="SSF54001">
    <property type="entry name" value="Cysteine proteinases"/>
    <property type="match status" value="1"/>
</dbReference>
<keyword evidence="7" id="KW-0788">Thiol protease</keyword>
<dbReference type="GO" id="GO:0031647">
    <property type="term" value="P:regulation of protein stability"/>
    <property type="evidence" value="ECO:0007669"/>
    <property type="project" value="TreeGrafter"/>
</dbReference>
<dbReference type="PROSITE" id="PS00972">
    <property type="entry name" value="USP_1"/>
    <property type="match status" value="1"/>
</dbReference>
<dbReference type="eggNOG" id="KOG1863">
    <property type="taxonomic scope" value="Eukaryota"/>
</dbReference>
<dbReference type="InterPro" id="IPR029346">
    <property type="entry name" value="USP_C"/>
</dbReference>
<dbReference type="InterPro" id="IPR008974">
    <property type="entry name" value="TRAF-like"/>
</dbReference>
<dbReference type="STRING" id="1071383.J7R6B4"/>
<dbReference type="FunFam" id="3.90.70.10:FF:000044">
    <property type="entry name" value="Ubiquitin carboxyl-terminal hydrolase 13"/>
    <property type="match status" value="1"/>
</dbReference>
<dbReference type="Pfam" id="PF00443">
    <property type="entry name" value="UCH"/>
    <property type="match status" value="1"/>
</dbReference>
<dbReference type="InterPro" id="IPR038765">
    <property type="entry name" value="Papain-like_cys_pep_sf"/>
</dbReference>
<dbReference type="InterPro" id="IPR002083">
    <property type="entry name" value="MATH/TRAF_dom"/>
</dbReference>
<dbReference type="KEGG" id="kng:KNAG_0E01290"/>
<evidence type="ECO:0000256" key="5">
    <source>
        <dbReference type="ARBA" id="ARBA00022786"/>
    </source>
</evidence>
<dbReference type="HOGENOM" id="CLU_003532_2_1_1"/>
<evidence type="ECO:0000256" key="3">
    <source>
        <dbReference type="ARBA" id="ARBA00012759"/>
    </source>
</evidence>
<dbReference type="Pfam" id="PF12436">
    <property type="entry name" value="USP7_ICP0_bdg"/>
    <property type="match status" value="1"/>
</dbReference>
<dbReference type="PROSITE" id="PS50235">
    <property type="entry name" value="USP_3"/>
    <property type="match status" value="1"/>
</dbReference>
<gene>
    <name evidence="11" type="primary">KNAG0E01290</name>
    <name evidence="11" type="ordered locus">KNAG_0E01290</name>
</gene>
<dbReference type="GO" id="GO:0016973">
    <property type="term" value="P:poly(A)+ mRNA export from nucleus"/>
    <property type="evidence" value="ECO:0007669"/>
    <property type="project" value="EnsemblFungi"/>
</dbReference>
<evidence type="ECO:0000259" key="9">
    <source>
        <dbReference type="PROSITE" id="PS50144"/>
    </source>
</evidence>
<dbReference type="PANTHER" id="PTHR24006:SF644">
    <property type="entry name" value="UBIQUITIN CARBOXYL-TERMINAL HYDROLASE 7"/>
    <property type="match status" value="1"/>
</dbReference>
<keyword evidence="5" id="KW-0833">Ubl conjugation pathway</keyword>
<keyword evidence="4" id="KW-0645">Protease</keyword>